<reference evidence="2 3" key="1">
    <citation type="journal article" date="2023" name="G3 (Bethesda)">
        <title>A chromosome-length genome assembly and annotation of blackberry (Rubus argutus, cv. 'Hillquist').</title>
        <authorList>
            <person name="Bruna T."/>
            <person name="Aryal R."/>
            <person name="Dudchenko O."/>
            <person name="Sargent D.J."/>
            <person name="Mead D."/>
            <person name="Buti M."/>
            <person name="Cavallini A."/>
            <person name="Hytonen T."/>
            <person name="Andres J."/>
            <person name="Pham M."/>
            <person name="Weisz D."/>
            <person name="Mascagni F."/>
            <person name="Usai G."/>
            <person name="Natali L."/>
            <person name="Bassil N."/>
            <person name="Fernandez G.E."/>
            <person name="Lomsadze A."/>
            <person name="Armour M."/>
            <person name="Olukolu B."/>
            <person name="Poorten T."/>
            <person name="Britton C."/>
            <person name="Davik J."/>
            <person name="Ashrafi H."/>
            <person name="Aiden E.L."/>
            <person name="Borodovsky M."/>
            <person name="Worthington M."/>
        </authorList>
    </citation>
    <scope>NUCLEOTIDE SEQUENCE [LARGE SCALE GENOMIC DNA]</scope>
    <source>
        <strain evidence="2">PI 553951</strain>
    </source>
</reference>
<dbReference type="AlphaFoldDB" id="A0AAW1Y1B7"/>
<keyword evidence="3" id="KW-1185">Reference proteome</keyword>
<keyword evidence="1" id="KW-0732">Signal</keyword>
<protein>
    <recommendedName>
        <fullName evidence="4">Lipoprotein</fullName>
    </recommendedName>
</protein>
<dbReference type="EMBL" id="JBEDUW010000002">
    <property type="protein sequence ID" value="KAK9941627.1"/>
    <property type="molecule type" value="Genomic_DNA"/>
</dbReference>
<feature type="chain" id="PRO_5043385391" description="Lipoprotein" evidence="1">
    <location>
        <begin position="27"/>
        <end position="134"/>
    </location>
</feature>
<evidence type="ECO:0000313" key="2">
    <source>
        <dbReference type="EMBL" id="KAK9941627.1"/>
    </source>
</evidence>
<evidence type="ECO:0000313" key="3">
    <source>
        <dbReference type="Proteomes" id="UP001457282"/>
    </source>
</evidence>
<feature type="signal peptide" evidence="1">
    <location>
        <begin position="1"/>
        <end position="26"/>
    </location>
</feature>
<sequence>MKPSFKSHKYLKTIFKFLLLSCCSLPKPPDSSNKNQVGIEFAPAAALYFRLGDNFNFASPLETINPNRALEPGLGYDETPQVYVIIYRFIPELSSTNKLTGQSLARSHDYMKVPTSKPSCDLKYYPAMSFITLF</sequence>
<proteinExistence type="predicted"/>
<comment type="caution">
    <text evidence="2">The sequence shown here is derived from an EMBL/GenBank/DDBJ whole genome shotgun (WGS) entry which is preliminary data.</text>
</comment>
<organism evidence="2 3">
    <name type="scientific">Rubus argutus</name>
    <name type="common">Southern blackberry</name>
    <dbReference type="NCBI Taxonomy" id="59490"/>
    <lineage>
        <taxon>Eukaryota</taxon>
        <taxon>Viridiplantae</taxon>
        <taxon>Streptophyta</taxon>
        <taxon>Embryophyta</taxon>
        <taxon>Tracheophyta</taxon>
        <taxon>Spermatophyta</taxon>
        <taxon>Magnoliopsida</taxon>
        <taxon>eudicotyledons</taxon>
        <taxon>Gunneridae</taxon>
        <taxon>Pentapetalae</taxon>
        <taxon>rosids</taxon>
        <taxon>fabids</taxon>
        <taxon>Rosales</taxon>
        <taxon>Rosaceae</taxon>
        <taxon>Rosoideae</taxon>
        <taxon>Rosoideae incertae sedis</taxon>
        <taxon>Rubus</taxon>
    </lineage>
</organism>
<accession>A0AAW1Y1B7</accession>
<evidence type="ECO:0008006" key="4">
    <source>
        <dbReference type="Google" id="ProtNLM"/>
    </source>
</evidence>
<gene>
    <name evidence="2" type="ORF">M0R45_007329</name>
</gene>
<name>A0AAW1Y1B7_RUBAR</name>
<dbReference type="Proteomes" id="UP001457282">
    <property type="component" value="Unassembled WGS sequence"/>
</dbReference>
<evidence type="ECO:0000256" key="1">
    <source>
        <dbReference type="SAM" id="SignalP"/>
    </source>
</evidence>